<name>J3MA28_ORYBR</name>
<dbReference type="AlphaFoldDB" id="J3MA28"/>
<dbReference type="Proteomes" id="UP000006038">
    <property type="component" value="Chromosome 5"/>
</dbReference>
<reference evidence="1" key="1">
    <citation type="journal article" date="2013" name="Nat. Commun.">
        <title>Whole-genome sequencing of Oryza brachyantha reveals mechanisms underlying Oryza genome evolution.</title>
        <authorList>
            <person name="Chen J."/>
            <person name="Huang Q."/>
            <person name="Gao D."/>
            <person name="Wang J."/>
            <person name="Lang Y."/>
            <person name="Liu T."/>
            <person name="Li B."/>
            <person name="Bai Z."/>
            <person name="Luis Goicoechea J."/>
            <person name="Liang C."/>
            <person name="Chen C."/>
            <person name="Zhang W."/>
            <person name="Sun S."/>
            <person name="Liao Y."/>
            <person name="Zhang X."/>
            <person name="Yang L."/>
            <person name="Song C."/>
            <person name="Wang M."/>
            <person name="Shi J."/>
            <person name="Liu G."/>
            <person name="Liu J."/>
            <person name="Zhou H."/>
            <person name="Zhou W."/>
            <person name="Yu Q."/>
            <person name="An N."/>
            <person name="Chen Y."/>
            <person name="Cai Q."/>
            <person name="Wang B."/>
            <person name="Liu B."/>
            <person name="Min J."/>
            <person name="Huang Y."/>
            <person name="Wu H."/>
            <person name="Li Z."/>
            <person name="Zhang Y."/>
            <person name="Yin Y."/>
            <person name="Song W."/>
            <person name="Jiang J."/>
            <person name="Jackson S.A."/>
            <person name="Wing R.A."/>
            <person name="Wang J."/>
            <person name="Chen M."/>
        </authorList>
    </citation>
    <scope>NUCLEOTIDE SEQUENCE [LARGE SCALE GENOMIC DNA]</scope>
    <source>
        <strain evidence="1">cv. IRGC 101232</strain>
    </source>
</reference>
<dbReference type="Gramene" id="OB05G34520.1">
    <property type="protein sequence ID" value="OB05G34520.1"/>
    <property type="gene ID" value="OB05G34520"/>
</dbReference>
<dbReference type="EnsemblPlants" id="OB05G34520.1">
    <property type="protein sequence ID" value="OB05G34520.1"/>
    <property type="gene ID" value="OB05G34520"/>
</dbReference>
<organism evidence="1">
    <name type="scientific">Oryza brachyantha</name>
    <name type="common">malo sina</name>
    <dbReference type="NCBI Taxonomy" id="4533"/>
    <lineage>
        <taxon>Eukaryota</taxon>
        <taxon>Viridiplantae</taxon>
        <taxon>Streptophyta</taxon>
        <taxon>Embryophyta</taxon>
        <taxon>Tracheophyta</taxon>
        <taxon>Spermatophyta</taxon>
        <taxon>Magnoliopsida</taxon>
        <taxon>Liliopsida</taxon>
        <taxon>Poales</taxon>
        <taxon>Poaceae</taxon>
        <taxon>BOP clade</taxon>
        <taxon>Oryzoideae</taxon>
        <taxon>Oryzeae</taxon>
        <taxon>Oryzinae</taxon>
        <taxon>Oryza</taxon>
    </lineage>
</organism>
<evidence type="ECO:0000313" key="1">
    <source>
        <dbReference type="EnsemblPlants" id="OB05G34520.1"/>
    </source>
</evidence>
<protein>
    <submittedName>
        <fullName evidence="1">Uncharacterized protein</fullName>
    </submittedName>
</protein>
<reference evidence="1" key="2">
    <citation type="submission" date="2013-04" db="UniProtKB">
        <authorList>
            <consortium name="EnsemblPlants"/>
        </authorList>
    </citation>
    <scope>IDENTIFICATION</scope>
</reference>
<keyword evidence="2" id="KW-1185">Reference proteome</keyword>
<sequence length="50" mass="5762">MQYLNIIDTSTKCQMSLLYMEHGMTRATSDGLKLMMDTGNTIDGQWKQFL</sequence>
<accession>J3MA28</accession>
<evidence type="ECO:0000313" key="2">
    <source>
        <dbReference type="Proteomes" id="UP000006038"/>
    </source>
</evidence>
<dbReference type="HOGENOM" id="CLU_3127528_0_0_1"/>
<proteinExistence type="predicted"/>